<dbReference type="EMBL" id="CP014864">
    <property type="protein sequence ID" value="AMX02338.1"/>
    <property type="molecule type" value="Genomic_DNA"/>
</dbReference>
<dbReference type="AlphaFoldDB" id="A0A143HKX1"/>
<keyword evidence="6" id="KW-1185">Reference proteome</keyword>
<dbReference type="PANTHER" id="PTHR12526:SF510">
    <property type="entry name" value="D-INOSITOL 3-PHOSPHATE GLYCOSYLTRANSFERASE"/>
    <property type="match status" value="1"/>
</dbReference>
<gene>
    <name evidence="5" type="ORF">A3224_06855</name>
</gene>
<evidence type="ECO:0000259" key="4">
    <source>
        <dbReference type="Pfam" id="PF13439"/>
    </source>
</evidence>
<dbReference type="Pfam" id="PF00534">
    <property type="entry name" value="Glycos_transf_1"/>
    <property type="match status" value="1"/>
</dbReference>
<dbReference type="InterPro" id="IPR001296">
    <property type="entry name" value="Glyco_trans_1"/>
</dbReference>
<dbReference type="KEGG" id="mthd:A3224_06855"/>
<dbReference type="STRING" id="252514.A3224_06855"/>
<dbReference type="CDD" id="cd03801">
    <property type="entry name" value="GT4_PimA-like"/>
    <property type="match status" value="1"/>
</dbReference>
<dbReference type="Proteomes" id="UP000076077">
    <property type="component" value="Chromosome"/>
</dbReference>
<evidence type="ECO:0000256" key="1">
    <source>
        <dbReference type="ARBA" id="ARBA00022676"/>
    </source>
</evidence>
<accession>A0A143HKX1</accession>
<keyword evidence="2" id="KW-0808">Transferase</keyword>
<protein>
    <submittedName>
        <fullName evidence="5">Uncharacterized protein</fullName>
    </submittedName>
</protein>
<evidence type="ECO:0000313" key="6">
    <source>
        <dbReference type="Proteomes" id="UP000076077"/>
    </source>
</evidence>
<evidence type="ECO:0000259" key="3">
    <source>
        <dbReference type="Pfam" id="PF00534"/>
    </source>
</evidence>
<dbReference type="GO" id="GO:1901135">
    <property type="term" value="P:carbohydrate derivative metabolic process"/>
    <property type="evidence" value="ECO:0007669"/>
    <property type="project" value="UniProtKB-ARBA"/>
</dbReference>
<dbReference type="GO" id="GO:0016757">
    <property type="term" value="F:glycosyltransferase activity"/>
    <property type="evidence" value="ECO:0007669"/>
    <property type="project" value="UniProtKB-KW"/>
</dbReference>
<reference evidence="6" key="1">
    <citation type="submission" date="2016-03" db="EMBL/GenBank/DDBJ databases">
        <authorList>
            <person name="Lee Y.-S."/>
            <person name="Choi Y.-L."/>
        </authorList>
    </citation>
    <scope>NUCLEOTIDE SEQUENCE [LARGE SCALE GENOMIC DNA]</scope>
    <source>
        <strain evidence="6">DAU221</strain>
    </source>
</reference>
<keyword evidence="1" id="KW-0328">Glycosyltransferase</keyword>
<dbReference type="PANTHER" id="PTHR12526">
    <property type="entry name" value="GLYCOSYLTRANSFERASE"/>
    <property type="match status" value="1"/>
</dbReference>
<dbReference type="Pfam" id="PF13439">
    <property type="entry name" value="Glyco_transf_4"/>
    <property type="match status" value="1"/>
</dbReference>
<proteinExistence type="predicted"/>
<name>A0A143HKX1_MICTH</name>
<dbReference type="Gene3D" id="3.40.50.2000">
    <property type="entry name" value="Glycogen Phosphorylase B"/>
    <property type="match status" value="2"/>
</dbReference>
<organism evidence="5 6">
    <name type="scientific">Microbulbifer thermotolerans</name>
    <dbReference type="NCBI Taxonomy" id="252514"/>
    <lineage>
        <taxon>Bacteria</taxon>
        <taxon>Pseudomonadati</taxon>
        <taxon>Pseudomonadota</taxon>
        <taxon>Gammaproteobacteria</taxon>
        <taxon>Cellvibrionales</taxon>
        <taxon>Microbulbiferaceae</taxon>
        <taxon>Microbulbifer</taxon>
    </lineage>
</organism>
<feature type="domain" description="Glycosyl transferase family 1" evidence="3">
    <location>
        <begin position="159"/>
        <end position="300"/>
    </location>
</feature>
<sequence length="329" mass="36858">MVASREHGELEKHVADLSRWQAHNTNAQVSVIAHPRYQNTLDQRVNFIPLNTDRSRHHPTLIWRLANHIRAGGFQIAHGHGSKSAQLLAAVQKYTDARQVITRHNVRHPRDKLASAFDARIAVSRSAVANSRLDWNIIPNGIEVKWQASAPLDLQLSPEPKALVAARLIRLRGTEPLLQALNQVSGVQLIILGDGPEKSALEQQSRELKLDKRVIFVGRTDKASAFLRTADLLVILSRNESPPYALAEALQNRCPVIASREGDAEDYVPPEYLLDNLDPAHLAKKLRFALTNKDRLHKDFSTAFERAANELSLDNTARAIWRVYAQLVS</sequence>
<dbReference type="InterPro" id="IPR028098">
    <property type="entry name" value="Glyco_trans_4-like_N"/>
</dbReference>
<dbReference type="SUPFAM" id="SSF53756">
    <property type="entry name" value="UDP-Glycosyltransferase/glycogen phosphorylase"/>
    <property type="match status" value="1"/>
</dbReference>
<evidence type="ECO:0000313" key="5">
    <source>
        <dbReference type="EMBL" id="AMX02338.1"/>
    </source>
</evidence>
<evidence type="ECO:0000256" key="2">
    <source>
        <dbReference type="ARBA" id="ARBA00022679"/>
    </source>
</evidence>
<feature type="domain" description="Glycosyltransferase subfamily 4-like N-terminal" evidence="4">
    <location>
        <begin position="11"/>
        <end position="144"/>
    </location>
</feature>